<name>D3AZ24_HETP5</name>
<dbReference type="GeneID" id="31356893"/>
<gene>
    <name evidence="1" type="ORF">PPL_01364</name>
</gene>
<protein>
    <submittedName>
        <fullName evidence="1">Uncharacterized protein</fullName>
    </submittedName>
</protein>
<evidence type="ECO:0000313" key="1">
    <source>
        <dbReference type="EMBL" id="EFA85581.1"/>
    </source>
</evidence>
<dbReference type="AlphaFoldDB" id="D3AZ24"/>
<organism evidence="1 2">
    <name type="scientific">Heterostelium pallidum (strain ATCC 26659 / Pp 5 / PN500)</name>
    <name type="common">Cellular slime mold</name>
    <name type="synonym">Polysphondylium pallidum</name>
    <dbReference type="NCBI Taxonomy" id="670386"/>
    <lineage>
        <taxon>Eukaryota</taxon>
        <taxon>Amoebozoa</taxon>
        <taxon>Evosea</taxon>
        <taxon>Eumycetozoa</taxon>
        <taxon>Dictyostelia</taxon>
        <taxon>Acytosteliales</taxon>
        <taxon>Acytosteliaceae</taxon>
        <taxon>Heterostelium</taxon>
    </lineage>
</organism>
<proteinExistence type="predicted"/>
<dbReference type="EMBL" id="ADBJ01000006">
    <property type="protein sequence ID" value="EFA85581.1"/>
    <property type="molecule type" value="Genomic_DNA"/>
</dbReference>
<accession>D3AZ24</accession>
<sequence>MNPFEEKHKDFKHNEKINSIVCFSQQNVGPFYGKIKSITYQINKVKIEVCVFEPLPLEFNTKVITSKGNLINDRKFEPLKSKIEEMSQEMVTLYEETNRSIEISINDLRNKAIKWVPIIPLDKSFLIIDSYSKRITTSEHLTNFTVLQKIQ</sequence>
<comment type="caution">
    <text evidence="1">The sequence shown here is derived from an EMBL/GenBank/DDBJ whole genome shotgun (WGS) entry which is preliminary data.</text>
</comment>
<reference evidence="1 2" key="1">
    <citation type="journal article" date="2011" name="Genome Res.">
        <title>Phylogeny-wide analysis of social amoeba genomes highlights ancient origins for complex intercellular communication.</title>
        <authorList>
            <person name="Heidel A.J."/>
            <person name="Lawal H.M."/>
            <person name="Felder M."/>
            <person name="Schilde C."/>
            <person name="Helps N.R."/>
            <person name="Tunggal B."/>
            <person name="Rivero F."/>
            <person name="John U."/>
            <person name="Schleicher M."/>
            <person name="Eichinger L."/>
            <person name="Platzer M."/>
            <person name="Noegel A.A."/>
            <person name="Schaap P."/>
            <person name="Gloeckner G."/>
        </authorList>
    </citation>
    <scope>NUCLEOTIDE SEQUENCE [LARGE SCALE GENOMIC DNA]</scope>
    <source>
        <strain evidence="2">ATCC 26659 / Pp 5 / PN500</strain>
    </source>
</reference>
<dbReference type="InParanoid" id="D3AZ24"/>
<dbReference type="RefSeq" id="XP_020437688.1">
    <property type="nucleotide sequence ID" value="XM_020572373.1"/>
</dbReference>
<evidence type="ECO:0000313" key="2">
    <source>
        <dbReference type="Proteomes" id="UP000001396"/>
    </source>
</evidence>
<dbReference type="Proteomes" id="UP000001396">
    <property type="component" value="Unassembled WGS sequence"/>
</dbReference>
<keyword evidence="2" id="KW-1185">Reference proteome</keyword>